<dbReference type="PRINTS" id="PR00364">
    <property type="entry name" value="DISEASERSIST"/>
</dbReference>
<dbReference type="Gene3D" id="3.40.50.10140">
    <property type="entry name" value="Toll/interleukin-1 receptor homology (TIR) domain"/>
    <property type="match status" value="1"/>
</dbReference>
<dbReference type="InterPro" id="IPR027417">
    <property type="entry name" value="P-loop_NTPase"/>
</dbReference>
<dbReference type="EMBL" id="CM002291">
    <property type="protein sequence ID" value="ESW24560.1"/>
    <property type="molecule type" value="Genomic_DNA"/>
</dbReference>
<dbReference type="Gramene" id="ESW24560">
    <property type="protein sequence ID" value="ESW24560"/>
    <property type="gene ID" value="PHAVU_004G140800g"/>
</dbReference>
<keyword evidence="6" id="KW-0472">Membrane</keyword>
<evidence type="ECO:0000313" key="8">
    <source>
        <dbReference type="EMBL" id="ESW24560.1"/>
    </source>
</evidence>
<dbReference type="InterPro" id="IPR002182">
    <property type="entry name" value="NB-ARC"/>
</dbReference>
<dbReference type="InterPro" id="IPR058546">
    <property type="entry name" value="RPS4B/Roq1-like_LRR"/>
</dbReference>
<dbReference type="AlphaFoldDB" id="V7C5J3"/>
<dbReference type="SUPFAM" id="SSF52058">
    <property type="entry name" value="L domain-like"/>
    <property type="match status" value="1"/>
</dbReference>
<dbReference type="GO" id="GO:0006952">
    <property type="term" value="P:defense response"/>
    <property type="evidence" value="ECO:0007669"/>
    <property type="project" value="InterPro"/>
</dbReference>
<keyword evidence="6" id="KW-0812">Transmembrane</keyword>
<dbReference type="Gene3D" id="3.40.50.300">
    <property type="entry name" value="P-loop containing nucleotide triphosphate hydrolases"/>
    <property type="match status" value="1"/>
</dbReference>
<evidence type="ECO:0000256" key="4">
    <source>
        <dbReference type="ARBA" id="ARBA00023027"/>
    </source>
</evidence>
<dbReference type="SUPFAM" id="SSF52540">
    <property type="entry name" value="P-loop containing nucleoside triphosphate hydrolases"/>
    <property type="match status" value="1"/>
</dbReference>
<dbReference type="Gene3D" id="1.10.8.430">
    <property type="entry name" value="Helical domain of apoptotic protease-activating factors"/>
    <property type="match status" value="1"/>
</dbReference>
<dbReference type="InterPro" id="IPR032675">
    <property type="entry name" value="LRR_dom_sf"/>
</dbReference>
<reference evidence="9" key="1">
    <citation type="journal article" date="2014" name="Nat. Genet.">
        <title>A reference genome for common bean and genome-wide analysis of dual domestications.</title>
        <authorList>
            <person name="Schmutz J."/>
            <person name="McClean P.E."/>
            <person name="Mamidi S."/>
            <person name="Wu G.A."/>
            <person name="Cannon S.B."/>
            <person name="Grimwood J."/>
            <person name="Jenkins J."/>
            <person name="Shu S."/>
            <person name="Song Q."/>
            <person name="Chavarro C."/>
            <person name="Torres-Torres M."/>
            <person name="Geffroy V."/>
            <person name="Moghaddam S.M."/>
            <person name="Gao D."/>
            <person name="Abernathy B."/>
            <person name="Barry K."/>
            <person name="Blair M."/>
            <person name="Brick M.A."/>
            <person name="Chovatia M."/>
            <person name="Gepts P."/>
            <person name="Goodstein D.M."/>
            <person name="Gonzales M."/>
            <person name="Hellsten U."/>
            <person name="Hyten D.L."/>
            <person name="Jia G."/>
            <person name="Kelly J.D."/>
            <person name="Kudrna D."/>
            <person name="Lee R."/>
            <person name="Richard M.M."/>
            <person name="Miklas P.N."/>
            <person name="Osorno J.M."/>
            <person name="Rodrigues J."/>
            <person name="Thareau V."/>
            <person name="Urrea C.A."/>
            <person name="Wang M."/>
            <person name="Yu Y."/>
            <person name="Zhang M."/>
            <person name="Wing R.A."/>
            <person name="Cregan P.B."/>
            <person name="Rokhsar D.S."/>
            <person name="Jackson S.A."/>
        </authorList>
    </citation>
    <scope>NUCLEOTIDE SEQUENCE [LARGE SCALE GENOMIC DNA]</scope>
    <source>
        <strain evidence="9">cv. G19833</strain>
    </source>
</reference>
<organism evidence="8 9">
    <name type="scientific">Phaseolus vulgaris</name>
    <name type="common">Kidney bean</name>
    <name type="synonym">French bean</name>
    <dbReference type="NCBI Taxonomy" id="3885"/>
    <lineage>
        <taxon>Eukaryota</taxon>
        <taxon>Viridiplantae</taxon>
        <taxon>Streptophyta</taxon>
        <taxon>Embryophyta</taxon>
        <taxon>Tracheophyta</taxon>
        <taxon>Spermatophyta</taxon>
        <taxon>Magnoliopsida</taxon>
        <taxon>eudicotyledons</taxon>
        <taxon>Gunneridae</taxon>
        <taxon>Pentapetalae</taxon>
        <taxon>rosids</taxon>
        <taxon>fabids</taxon>
        <taxon>Fabales</taxon>
        <taxon>Fabaceae</taxon>
        <taxon>Papilionoideae</taxon>
        <taxon>50 kb inversion clade</taxon>
        <taxon>NPAAA clade</taxon>
        <taxon>indigoferoid/millettioid clade</taxon>
        <taxon>Phaseoleae</taxon>
        <taxon>Phaseolus</taxon>
    </lineage>
</organism>
<feature type="coiled-coil region" evidence="5">
    <location>
        <begin position="115"/>
        <end position="142"/>
    </location>
</feature>
<dbReference type="Pfam" id="PF01582">
    <property type="entry name" value="TIR"/>
    <property type="match status" value="1"/>
</dbReference>
<dbReference type="OrthoDB" id="674604at2759"/>
<dbReference type="GO" id="GO:0043531">
    <property type="term" value="F:ADP binding"/>
    <property type="evidence" value="ECO:0007669"/>
    <property type="project" value="InterPro"/>
</dbReference>
<feature type="domain" description="TIR" evidence="7">
    <location>
        <begin position="9"/>
        <end position="176"/>
    </location>
</feature>
<evidence type="ECO:0000256" key="2">
    <source>
        <dbReference type="ARBA" id="ARBA00022737"/>
    </source>
</evidence>
<accession>V7C5J3</accession>
<keyword evidence="2" id="KW-0677">Repeat</keyword>
<name>V7C5J3_PHAVU</name>
<evidence type="ECO:0000259" key="7">
    <source>
        <dbReference type="PROSITE" id="PS50104"/>
    </source>
</evidence>
<dbReference type="Proteomes" id="UP000000226">
    <property type="component" value="Chromosome 4"/>
</dbReference>
<dbReference type="GO" id="GO:0007165">
    <property type="term" value="P:signal transduction"/>
    <property type="evidence" value="ECO:0007669"/>
    <property type="project" value="InterPro"/>
</dbReference>
<dbReference type="SMR" id="V7C5J3"/>
<sequence>MATPSSHGFTYDVFLSFRGEDTRYDFTANLFKALSDKGIHTFFDDDKLESGEEITATLLKTIEESRIAIVVLSHNYASSSFCLDELATILHCKTKGMLVIPVFYKVDPSHVRHQKGSYEEALAKHQKRFKDKKEKLQKWKVALRQVADLSGYHFKDGDEYQYDFIGRIVERVSREINRAPLHVADHPVGLLSQVLKVKKLLDVGSNDVVHMIGIHGMGGIGKTTLALAAYNLIAGDFDGSCFLQNVREESNKYGLKHLQTLILSEILGEKNINLASVQRGISVIQERLRRKKVLLILDDVDNRKQLQAFAGRSDWFGPGSRVIITTRDEQLLKSHEVERTYEVGELNKNDSLQLLIWNAFKRENFDPSYKDVLKRVVTYASGLPLALEVIGSNLVGKSVEEWESAIEHYKRIPNREILGILKVSFDALGEEEKSVFLDIACCFKGSNLTEVEHILGALYDNNMKHHVGVLVEKSLIKVWRGRRSVVEMHDLIEDMGRQIDQQESPKEPGKRRRLWLPKDIIHVLKHNTKFENLTVLNFDQCKFLTQIPDMSDLPNLEEVSFKECDSLVAVHDSIGFMTKLKILNAEGCNKLMSFPPLNLPTLESLELSYCSNLEKFPEILGKMGNIRVLRLEELPIKELPVSFQNLIRLEDLILSCEIVHLPSSIVMMPELLDISVTNCKGWQWVKSKDGEDNIGSMVSSKVDWFLASSCNLDDHFFSTGFMQLAQVRSLFLRENNFKFLPECIKEFHNLYTIDVSHCKHLQEIRGVPPKLKRFKAINCISLSSSSSSMLLNKQMHEARKTEFWFSGTSIPDWFDHQSSGSSSSFWFRNKFPAKVLSLLIAPVGDKDEFHFIRPMVFIDGKVQESKFFCFKEIERMFELDQTYLFDLQVLPVYGNLCELPLGKEWKHVEVTYEGVIKTSIVKATGIHVFKEENSIMEDIRFDDPYSNKKVDKDLNASQSQNYSLLQSIGLFPTCKFFLGFFLFVFLLLFFILLLA</sequence>
<keyword evidence="6" id="KW-1133">Transmembrane helix</keyword>
<keyword evidence="9" id="KW-1185">Reference proteome</keyword>
<protein>
    <recommendedName>
        <fullName evidence="7">TIR domain-containing protein</fullName>
    </recommendedName>
</protein>
<keyword evidence="5" id="KW-0175">Coiled coil</keyword>
<proteinExistence type="predicted"/>
<dbReference type="Pfam" id="PF00931">
    <property type="entry name" value="NB-ARC"/>
    <property type="match status" value="1"/>
</dbReference>
<feature type="transmembrane region" description="Helical" evidence="6">
    <location>
        <begin position="976"/>
        <end position="994"/>
    </location>
</feature>
<dbReference type="InterPro" id="IPR000157">
    <property type="entry name" value="TIR_dom"/>
</dbReference>
<dbReference type="InterPro" id="IPR058192">
    <property type="entry name" value="WHD_ROQ1-like"/>
</dbReference>
<evidence type="ECO:0000256" key="6">
    <source>
        <dbReference type="SAM" id="Phobius"/>
    </source>
</evidence>
<dbReference type="Gene3D" id="3.80.10.10">
    <property type="entry name" value="Ribonuclease Inhibitor"/>
    <property type="match status" value="2"/>
</dbReference>
<keyword evidence="4" id="KW-0520">NAD</keyword>
<evidence type="ECO:0000256" key="3">
    <source>
        <dbReference type="ARBA" id="ARBA00022821"/>
    </source>
</evidence>
<dbReference type="SMART" id="SM00255">
    <property type="entry name" value="TIR"/>
    <property type="match status" value="1"/>
</dbReference>
<keyword evidence="3" id="KW-0611">Plant defense</keyword>
<dbReference type="PANTHER" id="PTHR11017">
    <property type="entry name" value="LEUCINE-RICH REPEAT-CONTAINING PROTEIN"/>
    <property type="match status" value="1"/>
</dbReference>
<evidence type="ECO:0000313" key="9">
    <source>
        <dbReference type="Proteomes" id="UP000000226"/>
    </source>
</evidence>
<dbReference type="FunFam" id="3.40.50.10140:FF:000007">
    <property type="entry name" value="Disease resistance protein (TIR-NBS-LRR class)"/>
    <property type="match status" value="1"/>
</dbReference>
<dbReference type="Pfam" id="PF23282">
    <property type="entry name" value="WHD_ROQ1"/>
    <property type="match status" value="1"/>
</dbReference>
<dbReference type="PROSITE" id="PS50104">
    <property type="entry name" value="TIR"/>
    <property type="match status" value="1"/>
</dbReference>
<dbReference type="InterPro" id="IPR044974">
    <property type="entry name" value="Disease_R_plants"/>
</dbReference>
<evidence type="ECO:0000256" key="1">
    <source>
        <dbReference type="ARBA" id="ARBA00022614"/>
    </source>
</evidence>
<gene>
    <name evidence="8" type="ORF">PHAVU_004G140800g</name>
</gene>
<evidence type="ECO:0000256" key="5">
    <source>
        <dbReference type="SAM" id="Coils"/>
    </source>
</evidence>
<dbReference type="InterPro" id="IPR042197">
    <property type="entry name" value="Apaf_helical"/>
</dbReference>
<dbReference type="SUPFAM" id="SSF52200">
    <property type="entry name" value="Toll/Interleukin receptor TIR domain"/>
    <property type="match status" value="1"/>
</dbReference>
<dbReference type="InterPro" id="IPR035897">
    <property type="entry name" value="Toll_tir_struct_dom_sf"/>
</dbReference>
<dbReference type="PANTHER" id="PTHR11017:SF431">
    <property type="entry name" value="ADP-RIBOSYL CYCLASE_CYCLIC ADP-RIBOSE HYDROLASE"/>
    <property type="match status" value="1"/>
</dbReference>
<dbReference type="Pfam" id="PF23286">
    <property type="entry name" value="LRR_13"/>
    <property type="match status" value="1"/>
</dbReference>
<keyword evidence="1" id="KW-0433">Leucine-rich repeat</keyword>